<feature type="transmembrane region" description="Helical" evidence="9">
    <location>
        <begin position="119"/>
        <end position="141"/>
    </location>
</feature>
<dbReference type="GO" id="GO:0005886">
    <property type="term" value="C:plasma membrane"/>
    <property type="evidence" value="ECO:0007669"/>
    <property type="project" value="UniProtKB-SubCell"/>
</dbReference>
<keyword evidence="6 9" id="KW-1133">Transmembrane helix</keyword>
<keyword evidence="5 9" id="KW-0812">Transmembrane</keyword>
<proteinExistence type="inferred from homology"/>
<evidence type="ECO:0000256" key="3">
    <source>
        <dbReference type="ARBA" id="ARBA00022449"/>
    </source>
</evidence>
<evidence type="ECO:0000256" key="9">
    <source>
        <dbReference type="SAM" id="Phobius"/>
    </source>
</evidence>
<name>A0A9D1WRY5_9FIRM</name>
<comment type="caution">
    <text evidence="11">The sequence shown here is derived from an EMBL/GenBank/DDBJ whole genome shotgun (WGS) entry which is preliminary data.</text>
</comment>
<keyword evidence="3" id="KW-0050">Antiport</keyword>
<dbReference type="GO" id="GO:0015297">
    <property type="term" value="F:antiporter activity"/>
    <property type="evidence" value="ECO:0007669"/>
    <property type="project" value="UniProtKB-KW"/>
</dbReference>
<keyword evidence="4" id="KW-1003">Cell membrane</keyword>
<dbReference type="EMBL" id="DXES01000161">
    <property type="protein sequence ID" value="HIX66033.1"/>
    <property type="molecule type" value="Genomic_DNA"/>
</dbReference>
<dbReference type="PANTHER" id="PTHR33451:SF5">
    <property type="entry name" value="NA+_H+ ANTIPORTER"/>
    <property type="match status" value="1"/>
</dbReference>
<accession>A0A9D1WRY5</accession>
<dbReference type="PANTHER" id="PTHR33451">
    <property type="entry name" value="MALATE-2H(+)/NA(+)-LACTATE ANTIPORTER"/>
    <property type="match status" value="1"/>
</dbReference>
<reference evidence="11" key="2">
    <citation type="submission" date="2021-04" db="EMBL/GenBank/DDBJ databases">
        <authorList>
            <person name="Gilroy R."/>
        </authorList>
    </citation>
    <scope>NUCLEOTIDE SEQUENCE</scope>
    <source>
        <strain evidence="11">CHK188-5543</strain>
    </source>
</reference>
<evidence type="ECO:0000256" key="8">
    <source>
        <dbReference type="ARBA" id="ARBA00038435"/>
    </source>
</evidence>
<protein>
    <submittedName>
        <fullName evidence="11">Na+/H+ antiporter NhaC family protein</fullName>
    </submittedName>
</protein>
<evidence type="ECO:0000259" key="10">
    <source>
        <dbReference type="Pfam" id="PF03553"/>
    </source>
</evidence>
<feature type="transmembrane region" description="Helical" evidence="9">
    <location>
        <begin position="243"/>
        <end position="276"/>
    </location>
</feature>
<evidence type="ECO:0000313" key="11">
    <source>
        <dbReference type="EMBL" id="HIX66033.1"/>
    </source>
</evidence>
<feature type="transmembrane region" description="Helical" evidence="9">
    <location>
        <begin position="86"/>
        <end position="107"/>
    </location>
</feature>
<feature type="transmembrane region" description="Helical" evidence="9">
    <location>
        <begin position="153"/>
        <end position="178"/>
    </location>
</feature>
<keyword evidence="2" id="KW-0813">Transport</keyword>
<gene>
    <name evidence="11" type="ORF">H9736_07265</name>
</gene>
<comment type="similarity">
    <text evidence="8">Belongs to the NhaC Na(+)/H(+) (TC 2.A.35) antiporter family.</text>
</comment>
<dbReference type="InterPro" id="IPR052180">
    <property type="entry name" value="NhaC_Na-H+_Antiporter"/>
</dbReference>
<evidence type="ECO:0000256" key="1">
    <source>
        <dbReference type="ARBA" id="ARBA00004651"/>
    </source>
</evidence>
<feature type="domain" description="Na+/H+ antiporter NhaC-like C-terminal" evidence="10">
    <location>
        <begin position="24"/>
        <end position="226"/>
    </location>
</feature>
<dbReference type="AlphaFoldDB" id="A0A9D1WRY5"/>
<reference evidence="11" key="1">
    <citation type="journal article" date="2021" name="PeerJ">
        <title>Extensive microbial diversity within the chicken gut microbiome revealed by metagenomics and culture.</title>
        <authorList>
            <person name="Gilroy R."/>
            <person name="Ravi A."/>
            <person name="Getino M."/>
            <person name="Pursley I."/>
            <person name="Horton D.L."/>
            <person name="Alikhan N.F."/>
            <person name="Baker D."/>
            <person name="Gharbi K."/>
            <person name="Hall N."/>
            <person name="Watson M."/>
            <person name="Adriaenssens E.M."/>
            <person name="Foster-Nyarko E."/>
            <person name="Jarju S."/>
            <person name="Secka A."/>
            <person name="Antonio M."/>
            <person name="Oren A."/>
            <person name="Chaudhuri R.R."/>
            <person name="La Ragione R."/>
            <person name="Hildebrand F."/>
            <person name="Pallen M.J."/>
        </authorList>
    </citation>
    <scope>NUCLEOTIDE SEQUENCE</scope>
    <source>
        <strain evidence="11">CHK188-5543</strain>
    </source>
</reference>
<feature type="transmembrane region" description="Helical" evidence="9">
    <location>
        <begin position="338"/>
        <end position="362"/>
    </location>
</feature>
<evidence type="ECO:0000313" key="12">
    <source>
        <dbReference type="Proteomes" id="UP000886800"/>
    </source>
</evidence>
<feature type="transmembrane region" description="Helical" evidence="9">
    <location>
        <begin position="46"/>
        <end position="65"/>
    </location>
</feature>
<feature type="transmembrane region" description="Helical" evidence="9">
    <location>
        <begin position="12"/>
        <end position="40"/>
    </location>
</feature>
<feature type="domain" description="Na+/H+ antiporter NhaC-like C-terminal" evidence="10">
    <location>
        <begin position="242"/>
        <end position="435"/>
    </location>
</feature>
<evidence type="ECO:0000256" key="6">
    <source>
        <dbReference type="ARBA" id="ARBA00022989"/>
    </source>
</evidence>
<dbReference type="InterPro" id="IPR018461">
    <property type="entry name" value="Na/H_Antiport_NhaC-like_C"/>
</dbReference>
<organism evidence="11 12">
    <name type="scientific">Candidatus Anaerotruncus excrementipullorum</name>
    <dbReference type="NCBI Taxonomy" id="2838465"/>
    <lineage>
        <taxon>Bacteria</taxon>
        <taxon>Bacillati</taxon>
        <taxon>Bacillota</taxon>
        <taxon>Clostridia</taxon>
        <taxon>Eubacteriales</taxon>
        <taxon>Oscillospiraceae</taxon>
        <taxon>Anaerotruncus</taxon>
    </lineage>
</organism>
<evidence type="ECO:0000256" key="4">
    <source>
        <dbReference type="ARBA" id="ARBA00022475"/>
    </source>
</evidence>
<comment type="subcellular location">
    <subcellularLocation>
        <location evidence="1">Cell membrane</location>
        <topology evidence="1">Multi-pass membrane protein</topology>
    </subcellularLocation>
</comment>
<evidence type="ECO:0000256" key="2">
    <source>
        <dbReference type="ARBA" id="ARBA00022448"/>
    </source>
</evidence>
<feature type="transmembrane region" description="Helical" evidence="9">
    <location>
        <begin position="419"/>
        <end position="437"/>
    </location>
</feature>
<dbReference type="Proteomes" id="UP000886800">
    <property type="component" value="Unassembled WGS sequence"/>
</dbReference>
<sequence length="461" mass="48452">MANSDSKQYKQYGLSAFLPLIIFLGIYLGAGIIFALLGYAGDSFKQISRVAALVVGLLVCLLMGGKERNLEHRMDAWCQGMANADTMIMVMIFLLAGAFSGVAGAMGGVESTANLGLTLVPHQFVFAGIFIISAFVATAMGTSMGTISAIGPIAVAVAQAANAHMGLSIAAVLGGAMFGDNLSMISDTTIAATRGAGCNMKDKFKMNGLIALISAIITCVLLTVIGTGNAEITGTFEYDIVKVIPYIFILVFALTGVNVFFLLLAGVAVAGVIGMATGTLTIVGVSQGMVSGMSGMYEICIVTLMMRGMSGVVRDLGGIDWMVNKMVSKVRSRKGAEYMISAMVSLFDLALGNNTIAIILAAPLVRDMAVEHNIAPKRVASLLDIFACVVQGIIPHGGQVLLCITLTGLSPFTIAGYGFYMYILAIVTIVTIQFGLMRTKEEKAGIKLYDENNQPIAAYNK</sequence>
<dbReference type="Pfam" id="PF03553">
    <property type="entry name" value="Na_H_antiporter"/>
    <property type="match status" value="2"/>
</dbReference>
<evidence type="ECO:0000256" key="7">
    <source>
        <dbReference type="ARBA" id="ARBA00023136"/>
    </source>
</evidence>
<feature type="transmembrane region" description="Helical" evidence="9">
    <location>
        <begin position="209"/>
        <end position="231"/>
    </location>
</feature>
<evidence type="ECO:0000256" key="5">
    <source>
        <dbReference type="ARBA" id="ARBA00022692"/>
    </source>
</evidence>
<keyword evidence="7 9" id="KW-0472">Membrane</keyword>